<dbReference type="GeneTree" id="ENSGT00940000154089"/>
<keyword evidence="7" id="KW-0418">Kinase</keyword>
<evidence type="ECO:0000259" key="14">
    <source>
        <dbReference type="PROSITE" id="PS50011"/>
    </source>
</evidence>
<dbReference type="GO" id="GO:0005524">
    <property type="term" value="F:ATP binding"/>
    <property type="evidence" value="ECO:0007669"/>
    <property type="project" value="UniProtKB-UniRule"/>
</dbReference>
<evidence type="ECO:0000256" key="2">
    <source>
        <dbReference type="ARBA" id="ARBA00012513"/>
    </source>
</evidence>
<dbReference type="Ensembl" id="ENSOTST00005163718.1">
    <property type="protein sequence ID" value="ENSOTSP00005154503.1"/>
    <property type="gene ID" value="ENSOTSG00005036732.2"/>
</dbReference>
<feature type="domain" description="Protein kinase" evidence="14">
    <location>
        <begin position="53"/>
        <end position="314"/>
    </location>
</feature>
<gene>
    <name evidence="15" type="primary">MAPKAPK3</name>
</gene>
<evidence type="ECO:0000313" key="15">
    <source>
        <dbReference type="Ensembl" id="ENSOTSP00005154503.1"/>
    </source>
</evidence>
<dbReference type="Proteomes" id="UP000694402">
    <property type="component" value="Unassembled WGS sequence"/>
</dbReference>
<dbReference type="SMART" id="SM00220">
    <property type="entry name" value="S_TKc"/>
    <property type="match status" value="1"/>
</dbReference>
<dbReference type="AlphaFoldDB" id="A0AAZ3SNC8"/>
<keyword evidence="8 11" id="KW-0067">ATP-binding</keyword>
<reference evidence="15" key="3">
    <citation type="submission" date="2025-09" db="UniProtKB">
        <authorList>
            <consortium name="Ensembl"/>
        </authorList>
    </citation>
    <scope>IDENTIFICATION</scope>
</reference>
<keyword evidence="16" id="KW-1185">Reference proteome</keyword>
<evidence type="ECO:0000256" key="5">
    <source>
        <dbReference type="ARBA" id="ARBA00022679"/>
    </source>
</evidence>
<dbReference type="PANTHER" id="PTHR24347">
    <property type="entry name" value="SERINE/THREONINE-PROTEIN KINASE"/>
    <property type="match status" value="1"/>
</dbReference>
<evidence type="ECO:0000313" key="16">
    <source>
        <dbReference type="Proteomes" id="UP000694402"/>
    </source>
</evidence>
<dbReference type="InterPro" id="IPR017441">
    <property type="entry name" value="Protein_kinase_ATP_BS"/>
</dbReference>
<dbReference type="PROSITE" id="PS00107">
    <property type="entry name" value="PROTEIN_KINASE_ATP"/>
    <property type="match status" value="1"/>
</dbReference>
<evidence type="ECO:0000256" key="3">
    <source>
        <dbReference type="ARBA" id="ARBA00022527"/>
    </source>
</evidence>
<dbReference type="Gene3D" id="4.10.1170.10">
    <property type="entry name" value="MAP kinase activated protein kinase 2"/>
    <property type="match status" value="1"/>
</dbReference>
<evidence type="ECO:0000256" key="7">
    <source>
        <dbReference type="ARBA" id="ARBA00022777"/>
    </source>
</evidence>
<feature type="binding site" evidence="11">
    <location>
        <position position="82"/>
    </location>
    <ligand>
        <name>ATP</name>
        <dbReference type="ChEBI" id="CHEBI:30616"/>
    </ligand>
</feature>
<dbReference type="EC" id="2.7.11.1" evidence="2"/>
<accession>A0AAZ3SNC8</accession>
<comment type="catalytic activity">
    <reaction evidence="10">
        <text>L-seryl-[protein] + ATP = O-phospho-L-seryl-[protein] + ADP + H(+)</text>
        <dbReference type="Rhea" id="RHEA:17989"/>
        <dbReference type="Rhea" id="RHEA-COMP:9863"/>
        <dbReference type="Rhea" id="RHEA-COMP:11604"/>
        <dbReference type="ChEBI" id="CHEBI:15378"/>
        <dbReference type="ChEBI" id="CHEBI:29999"/>
        <dbReference type="ChEBI" id="CHEBI:30616"/>
        <dbReference type="ChEBI" id="CHEBI:83421"/>
        <dbReference type="ChEBI" id="CHEBI:456216"/>
        <dbReference type="EC" id="2.7.11.1"/>
    </reaction>
</comment>
<keyword evidence="6 11" id="KW-0547">Nucleotide-binding</keyword>
<comment type="catalytic activity">
    <reaction evidence="9">
        <text>L-threonyl-[protein] + ATP = O-phospho-L-threonyl-[protein] + ADP + H(+)</text>
        <dbReference type="Rhea" id="RHEA:46608"/>
        <dbReference type="Rhea" id="RHEA-COMP:11060"/>
        <dbReference type="Rhea" id="RHEA-COMP:11605"/>
        <dbReference type="ChEBI" id="CHEBI:15378"/>
        <dbReference type="ChEBI" id="CHEBI:30013"/>
        <dbReference type="ChEBI" id="CHEBI:30616"/>
        <dbReference type="ChEBI" id="CHEBI:61977"/>
        <dbReference type="ChEBI" id="CHEBI:456216"/>
        <dbReference type="EC" id="2.7.11.1"/>
    </reaction>
</comment>
<evidence type="ECO:0000256" key="1">
    <source>
        <dbReference type="ARBA" id="ARBA00006692"/>
    </source>
</evidence>
<evidence type="ECO:0000256" key="4">
    <source>
        <dbReference type="ARBA" id="ARBA00022553"/>
    </source>
</evidence>
<feature type="region of interest" description="Disordered" evidence="13">
    <location>
        <begin position="368"/>
        <end position="393"/>
    </location>
</feature>
<dbReference type="Gene3D" id="3.30.200.20">
    <property type="entry name" value="Phosphorylase Kinase, domain 1"/>
    <property type="match status" value="1"/>
</dbReference>
<dbReference type="FunFam" id="1.10.510.10:FF:000094">
    <property type="entry name" value="MAP kinase-activated protein kinase 2"/>
    <property type="match status" value="1"/>
</dbReference>
<dbReference type="SUPFAM" id="SSF56112">
    <property type="entry name" value="Protein kinase-like (PK-like)"/>
    <property type="match status" value="1"/>
</dbReference>
<reference evidence="15" key="2">
    <citation type="submission" date="2025-08" db="UniProtKB">
        <authorList>
            <consortium name="Ensembl"/>
        </authorList>
    </citation>
    <scope>IDENTIFICATION</scope>
</reference>
<evidence type="ECO:0000256" key="10">
    <source>
        <dbReference type="ARBA" id="ARBA00048679"/>
    </source>
</evidence>
<reference evidence="16" key="1">
    <citation type="journal article" date="2018" name="PLoS ONE">
        <title>Chinook salmon (Oncorhynchus tshawytscha) genome and transcriptome.</title>
        <authorList>
            <person name="Christensen K.A."/>
            <person name="Leong J.S."/>
            <person name="Sakhrani D."/>
            <person name="Biagi C.A."/>
            <person name="Minkley D.R."/>
            <person name="Withler R.E."/>
            <person name="Rondeau E.B."/>
            <person name="Koop B.F."/>
            <person name="Devlin R.H."/>
        </authorList>
    </citation>
    <scope>NUCLEOTIDE SEQUENCE [LARGE SCALE GENOMIC DNA]</scope>
</reference>
<name>A0AAZ3SNC8_ONCTS</name>
<dbReference type="FunFam" id="4.10.1170.10:FF:000001">
    <property type="entry name" value="MAP kinase-activated protein kinase 3"/>
    <property type="match status" value="1"/>
</dbReference>
<sequence>MLQNGIGKEKPSELPKAEPEPDFPSEPSTQPAPIDSAFPKLEIKRNAVTDDYKISSQVLGFGINGKVLECTNKKTGEKCALKILYDSPKARQEVELHWRVSGGPYIVGILSLYENMHHGKKCLLIIMECMQGGELFSRIQARGDQAFTEREGSEIMRDIGTAIEFLHNMNIAHRDIKPENLLYTHQKSNGTLKLTDFGFAKETTLHNLLQTPCYTPYYVAPEVLGPEKYDKSCDMWSLGVIMYILLCGFPPFYSNTGQAISPGMKRRIRMGQYEFPKPEWAEVSEEAKQLIHQLLKTDPNDRMTITQFMNHPWINQSMVVPSTPLHTTRVLTEDREMWDDVKEEMTSALATMRVDYDQVKIKDLDTSSNPLLNKRRKKAAAGGKLGGSVCNSQ</sequence>
<evidence type="ECO:0000256" key="6">
    <source>
        <dbReference type="ARBA" id="ARBA00022741"/>
    </source>
</evidence>
<evidence type="ECO:0000256" key="9">
    <source>
        <dbReference type="ARBA" id="ARBA00047899"/>
    </source>
</evidence>
<evidence type="ECO:0000256" key="12">
    <source>
        <dbReference type="RuleBase" id="RU000304"/>
    </source>
</evidence>
<organism evidence="15 16">
    <name type="scientific">Oncorhynchus tshawytscha</name>
    <name type="common">Chinook salmon</name>
    <name type="synonym">Salmo tshawytscha</name>
    <dbReference type="NCBI Taxonomy" id="74940"/>
    <lineage>
        <taxon>Eukaryota</taxon>
        <taxon>Metazoa</taxon>
        <taxon>Chordata</taxon>
        <taxon>Craniata</taxon>
        <taxon>Vertebrata</taxon>
        <taxon>Euteleostomi</taxon>
        <taxon>Actinopterygii</taxon>
        <taxon>Neopterygii</taxon>
        <taxon>Teleostei</taxon>
        <taxon>Protacanthopterygii</taxon>
        <taxon>Salmoniformes</taxon>
        <taxon>Salmonidae</taxon>
        <taxon>Salmoninae</taxon>
        <taxon>Oncorhynchus</taxon>
    </lineage>
</organism>
<keyword evidence="4" id="KW-0597">Phosphoprotein</keyword>
<feature type="compositionally biased region" description="Basic and acidic residues" evidence="13">
    <location>
        <begin position="7"/>
        <end position="19"/>
    </location>
</feature>
<dbReference type="PROSITE" id="PS50011">
    <property type="entry name" value="PROTEIN_KINASE_DOM"/>
    <property type="match status" value="1"/>
</dbReference>
<dbReference type="GO" id="GO:0004674">
    <property type="term" value="F:protein serine/threonine kinase activity"/>
    <property type="evidence" value="ECO:0007669"/>
    <property type="project" value="UniProtKB-KW"/>
</dbReference>
<dbReference type="InterPro" id="IPR027442">
    <property type="entry name" value="MAPKAPK_C"/>
</dbReference>
<keyword evidence="5" id="KW-0808">Transferase</keyword>
<dbReference type="InterPro" id="IPR000719">
    <property type="entry name" value="Prot_kinase_dom"/>
</dbReference>
<dbReference type="InterPro" id="IPR008271">
    <property type="entry name" value="Ser/Thr_kinase_AS"/>
</dbReference>
<dbReference type="InterPro" id="IPR011009">
    <property type="entry name" value="Kinase-like_dom_sf"/>
</dbReference>
<protein>
    <recommendedName>
        <fullName evidence="2">non-specific serine/threonine protein kinase</fullName>
        <ecNumber evidence="2">2.7.11.1</ecNumber>
    </recommendedName>
</protein>
<dbReference type="FunFam" id="3.30.200.20:FF:000156">
    <property type="entry name" value="MAP kinase-activated protein kinase 3"/>
    <property type="match status" value="1"/>
</dbReference>
<proteinExistence type="inferred from homology"/>
<evidence type="ECO:0000256" key="11">
    <source>
        <dbReference type="PROSITE-ProRule" id="PRU10141"/>
    </source>
</evidence>
<keyword evidence="3 12" id="KW-0723">Serine/threonine-protein kinase</keyword>
<comment type="similarity">
    <text evidence="1">Belongs to the protein kinase superfamily. CAMK Ser/Thr protein kinase family.</text>
</comment>
<dbReference type="Gene3D" id="1.10.510.10">
    <property type="entry name" value="Transferase(Phosphotransferase) domain 1"/>
    <property type="match status" value="1"/>
</dbReference>
<dbReference type="PROSITE" id="PS00108">
    <property type="entry name" value="PROTEIN_KINASE_ST"/>
    <property type="match status" value="1"/>
</dbReference>
<dbReference type="Pfam" id="PF00069">
    <property type="entry name" value="Pkinase"/>
    <property type="match status" value="1"/>
</dbReference>
<evidence type="ECO:0000256" key="13">
    <source>
        <dbReference type="SAM" id="MobiDB-lite"/>
    </source>
</evidence>
<feature type="region of interest" description="Disordered" evidence="13">
    <location>
        <begin position="1"/>
        <end position="36"/>
    </location>
</feature>
<evidence type="ECO:0000256" key="8">
    <source>
        <dbReference type="ARBA" id="ARBA00022840"/>
    </source>
</evidence>